<evidence type="ECO:0000256" key="1">
    <source>
        <dbReference type="SAM" id="MobiDB-lite"/>
    </source>
</evidence>
<feature type="domain" description="GIR1-like zinc ribbon" evidence="2">
    <location>
        <begin position="56"/>
        <end position="90"/>
    </location>
</feature>
<dbReference type="GeneID" id="104591346"/>
<accession>A0A1U7Z7P8</accession>
<sequence length="118" mass="12910">MSSKGKRPKVEIELNLSPPRIFQYDESPNQSATFSPTSSCVSTELNPEATVPPRVTSMAVFGCPRCYMYVMLSVDDPKCPKCHSSALLDFRNGANGIGTSNCRKRNENDSGNNKTGNM</sequence>
<dbReference type="InterPro" id="IPR056440">
    <property type="entry name" value="Zn-ribbon_GIR1"/>
</dbReference>
<reference evidence="4" key="1">
    <citation type="submission" date="2025-08" db="UniProtKB">
        <authorList>
            <consortium name="RefSeq"/>
        </authorList>
    </citation>
    <scope>IDENTIFICATION</scope>
</reference>
<feature type="compositionally biased region" description="Polar residues" evidence="1">
    <location>
        <begin position="26"/>
        <end position="45"/>
    </location>
</feature>
<dbReference type="AlphaFoldDB" id="A0A1U7Z7P8"/>
<dbReference type="Pfam" id="PF24747">
    <property type="entry name" value="Zn-ribbon_GIR1"/>
    <property type="match status" value="1"/>
</dbReference>
<feature type="region of interest" description="Disordered" evidence="1">
    <location>
        <begin position="21"/>
        <end position="48"/>
    </location>
</feature>
<proteinExistence type="predicted"/>
<dbReference type="KEGG" id="nnu:104591346"/>
<feature type="region of interest" description="Disordered" evidence="1">
    <location>
        <begin position="93"/>
        <end position="118"/>
    </location>
</feature>
<evidence type="ECO:0000313" key="4">
    <source>
        <dbReference type="RefSeq" id="XP_010248444.1"/>
    </source>
</evidence>
<dbReference type="RefSeq" id="XP_010248444.1">
    <property type="nucleotide sequence ID" value="XM_010250142.2"/>
</dbReference>
<organism evidence="3 4">
    <name type="scientific">Nelumbo nucifera</name>
    <name type="common">Sacred lotus</name>
    <dbReference type="NCBI Taxonomy" id="4432"/>
    <lineage>
        <taxon>Eukaryota</taxon>
        <taxon>Viridiplantae</taxon>
        <taxon>Streptophyta</taxon>
        <taxon>Embryophyta</taxon>
        <taxon>Tracheophyta</taxon>
        <taxon>Spermatophyta</taxon>
        <taxon>Magnoliopsida</taxon>
        <taxon>Proteales</taxon>
        <taxon>Nelumbonaceae</taxon>
        <taxon>Nelumbo</taxon>
    </lineage>
</organism>
<name>A0A1U7Z7P8_NELNU</name>
<dbReference type="PANTHER" id="PTHR33177">
    <property type="entry name" value="PUTATIVE-RELATED"/>
    <property type="match status" value="1"/>
</dbReference>
<gene>
    <name evidence="4" type="primary">LOC104591346</name>
</gene>
<protein>
    <submittedName>
        <fullName evidence="4">Uncharacterized protein LOC104591346</fullName>
    </submittedName>
</protein>
<feature type="compositionally biased region" description="Polar residues" evidence="1">
    <location>
        <begin position="109"/>
        <end position="118"/>
    </location>
</feature>
<keyword evidence="3" id="KW-1185">Reference proteome</keyword>
<dbReference type="InterPro" id="IPR055281">
    <property type="entry name" value="GIR1-2/SIED1"/>
</dbReference>
<dbReference type="PANTHER" id="PTHR33177:SF74">
    <property type="entry name" value="PROTEIN GL2-INTERACTING REPRESSOR 1"/>
    <property type="match status" value="1"/>
</dbReference>
<dbReference type="OrthoDB" id="1930194at2759"/>
<evidence type="ECO:0000313" key="3">
    <source>
        <dbReference type="Proteomes" id="UP000189703"/>
    </source>
</evidence>
<evidence type="ECO:0000259" key="2">
    <source>
        <dbReference type="Pfam" id="PF24747"/>
    </source>
</evidence>
<dbReference type="Proteomes" id="UP000189703">
    <property type="component" value="Unplaced"/>
</dbReference>